<dbReference type="STRING" id="157733.AB986_17315"/>
<dbReference type="OrthoDB" id="2965751at2"/>
<comment type="caution">
    <text evidence="1">The sequence shown here is derived from an EMBL/GenBank/DDBJ whole genome shotgun (WGS) entry which is preliminary data.</text>
</comment>
<reference evidence="1" key="1">
    <citation type="submission" date="2015-06" db="EMBL/GenBank/DDBJ databases">
        <authorList>
            <person name="Liu B."/>
            <person name="Wang J."/>
            <person name="Zhu Y."/>
            <person name="Liu G."/>
            <person name="Chen Q."/>
            <person name="Zheng C."/>
            <person name="Che J."/>
            <person name="Ge C."/>
            <person name="Shi H."/>
            <person name="Pan Z."/>
            <person name="Liu X."/>
        </authorList>
    </citation>
    <scope>NUCLEOTIDE SEQUENCE [LARGE SCALE GENOMIC DNA]</scope>
    <source>
        <strain evidence="1">DSM 16346</strain>
    </source>
</reference>
<evidence type="ECO:0000313" key="1">
    <source>
        <dbReference type="EMBL" id="KMM37599.1"/>
    </source>
</evidence>
<dbReference type="EMBL" id="LELK01000004">
    <property type="protein sequence ID" value="KMM37599.1"/>
    <property type="molecule type" value="Genomic_DNA"/>
</dbReference>
<keyword evidence="2" id="KW-1185">Reference proteome</keyword>
<dbReference type="AlphaFoldDB" id="A0A0J6D063"/>
<dbReference type="RefSeq" id="WP_048312739.1">
    <property type="nucleotide sequence ID" value="NZ_CP119526.1"/>
</dbReference>
<accession>A0A0J6D063</accession>
<dbReference type="Proteomes" id="UP000035996">
    <property type="component" value="Unassembled WGS sequence"/>
</dbReference>
<dbReference type="PROSITE" id="PS51257">
    <property type="entry name" value="PROKAR_LIPOPROTEIN"/>
    <property type="match status" value="1"/>
</dbReference>
<organism evidence="1 2">
    <name type="scientific">Guptibacillus hwajinpoensis</name>
    <dbReference type="NCBI Taxonomy" id="208199"/>
    <lineage>
        <taxon>Bacteria</taxon>
        <taxon>Bacillati</taxon>
        <taxon>Bacillota</taxon>
        <taxon>Bacilli</taxon>
        <taxon>Bacillales</taxon>
        <taxon>Guptibacillaceae</taxon>
        <taxon>Guptibacillus</taxon>
    </lineage>
</organism>
<evidence type="ECO:0000313" key="2">
    <source>
        <dbReference type="Proteomes" id="UP000035996"/>
    </source>
</evidence>
<evidence type="ECO:0008006" key="3">
    <source>
        <dbReference type="Google" id="ProtNLM"/>
    </source>
</evidence>
<gene>
    <name evidence="1" type="ORF">AB986_17315</name>
</gene>
<protein>
    <recommendedName>
        <fullName evidence="3">Lipoprotein</fullName>
    </recommendedName>
</protein>
<name>A0A0J6D063_9BACL</name>
<proteinExistence type="predicted"/>
<sequence length="150" mass="17356">MIKSISILFTVLVLLTACQSIYKSDDNSPYAPREYFRAIDVEPIGTALLKEDNTISTLNAIKNKMQDEGAIKDVIVLTHKNQAVVVLKPFAYERRNVDEILSEYRKRLDEEKIAAVLLTEPVDYRKAKRMKNMEEITGEEWELHWGSYFN</sequence>